<protein>
    <recommendedName>
        <fullName evidence="2">FAD synthase</fullName>
        <ecNumber evidence="2">2.7.7.2</ecNumber>
    </recommendedName>
</protein>
<dbReference type="GO" id="GO:0005524">
    <property type="term" value="F:ATP binding"/>
    <property type="evidence" value="ECO:0007669"/>
    <property type="project" value="UniProtKB-KW"/>
</dbReference>
<dbReference type="RefSeq" id="WP_004421571.1">
    <property type="nucleotide sequence ID" value="NZ_AORH01000034.1"/>
</dbReference>
<sequence>MPLKVYNLNNLPRFKRPIFIMGSFESFHLGHKKLLEKTLFLSKQDNFEREIILIYFADTQNLPKNSNQVFSDEIYRLEGFLMNGVLKAIQLKYNEISQLSHVSFIDKLIANQDDFDIISGNDFRFGNRALGDTNYLASRFDKNYHCVQMLKLENNQKISTSFLKELALQGEIEVINMLNCFKFGFNSFIQKNSGILHLDFDENLTRIQPGIYAANIEINKMGYYCLLLVKKDNTRTIEMIDFDWTSIEGFHCKIIIHKLIRPFYNNGLERTNSNDFAQAKQFFIENVK</sequence>
<feature type="domain" description="FAD synthetase" evidence="11">
    <location>
        <begin position="19"/>
        <end position="160"/>
    </location>
</feature>
<dbReference type="STRING" id="1188235.MBVG_6650"/>
<dbReference type="PATRIC" id="fig|1188235.3.peg.663"/>
<evidence type="ECO:0000256" key="6">
    <source>
        <dbReference type="ARBA" id="ARBA00022695"/>
    </source>
</evidence>
<reference evidence="12 13" key="1">
    <citation type="journal article" date="2013" name="Genome Announc.">
        <title>Draft Genome Sequences of Mycoplasma alkalescens, Mycoplasma arginini, and Mycoplasma bovigenitalium, Three Species with Equivocal Pathogenic Status for Cattle.</title>
        <authorList>
            <person name="Manso-Silvan L."/>
            <person name="Tardy F."/>
            <person name="Baranowski E."/>
            <person name="Barre A."/>
            <person name="Blanchard A."/>
            <person name="Breton M."/>
            <person name="Couture C."/>
            <person name="Citti C."/>
            <person name="Dordet-Frisoni E."/>
            <person name="Dupuy V."/>
            <person name="Gaurivaud P."/>
            <person name="Jacob D."/>
            <person name="Lemaitre C."/>
            <person name="Nikolski M."/>
            <person name="Nouvel L.X."/>
            <person name="Poumarat F."/>
            <person name="Thebault P."/>
            <person name="Theil S."/>
            <person name="Thiaucourt F."/>
            <person name="Sirand-Pugnet P."/>
        </authorList>
    </citation>
    <scope>NUCLEOTIDE SEQUENCE [LARGE SCALE GENOMIC DNA]</scope>
    <source>
        <strain evidence="12 13">51080</strain>
    </source>
</reference>
<evidence type="ECO:0000256" key="1">
    <source>
        <dbReference type="ARBA" id="ARBA00004726"/>
    </source>
</evidence>
<accession>N9V0N9</accession>
<organism evidence="12 13">
    <name type="scientific">Mycoplasmopsis bovigenitalium 51080</name>
    <dbReference type="NCBI Taxonomy" id="1188235"/>
    <lineage>
        <taxon>Bacteria</taxon>
        <taxon>Bacillati</taxon>
        <taxon>Mycoplasmatota</taxon>
        <taxon>Mycoplasmoidales</taxon>
        <taxon>Metamycoplasmataceae</taxon>
        <taxon>Mycoplasmopsis</taxon>
    </lineage>
</organism>
<dbReference type="OrthoDB" id="9803667at2"/>
<dbReference type="NCBIfam" id="NF045965">
    <property type="entry name" value="RibF_rel"/>
    <property type="match status" value="1"/>
</dbReference>
<dbReference type="Proteomes" id="UP000013220">
    <property type="component" value="Unassembled WGS sequence"/>
</dbReference>
<evidence type="ECO:0000313" key="12">
    <source>
        <dbReference type="EMBL" id="ENY68987.1"/>
    </source>
</evidence>
<dbReference type="eggNOG" id="COG0196">
    <property type="taxonomic scope" value="Bacteria"/>
</dbReference>
<dbReference type="GO" id="GO:0003919">
    <property type="term" value="F:FMN adenylyltransferase activity"/>
    <property type="evidence" value="ECO:0007669"/>
    <property type="project" value="UniProtKB-EC"/>
</dbReference>
<dbReference type="SUPFAM" id="SSF52374">
    <property type="entry name" value="Nucleotidylyl transferase"/>
    <property type="match status" value="1"/>
</dbReference>
<comment type="catalytic activity">
    <reaction evidence="10">
        <text>FMN + ATP + H(+) = FAD + diphosphate</text>
        <dbReference type="Rhea" id="RHEA:17237"/>
        <dbReference type="ChEBI" id="CHEBI:15378"/>
        <dbReference type="ChEBI" id="CHEBI:30616"/>
        <dbReference type="ChEBI" id="CHEBI:33019"/>
        <dbReference type="ChEBI" id="CHEBI:57692"/>
        <dbReference type="ChEBI" id="CHEBI:58210"/>
        <dbReference type="EC" id="2.7.7.2"/>
    </reaction>
</comment>
<gene>
    <name evidence="12" type="primary">ribF</name>
    <name evidence="12" type="ORF">MBVG_6650</name>
</gene>
<keyword evidence="13" id="KW-1185">Reference proteome</keyword>
<name>N9V0N9_9BACT</name>
<dbReference type="InterPro" id="IPR014729">
    <property type="entry name" value="Rossmann-like_a/b/a_fold"/>
</dbReference>
<evidence type="ECO:0000256" key="7">
    <source>
        <dbReference type="ARBA" id="ARBA00022741"/>
    </source>
</evidence>
<evidence type="ECO:0000256" key="4">
    <source>
        <dbReference type="ARBA" id="ARBA00022643"/>
    </source>
</evidence>
<evidence type="ECO:0000259" key="11">
    <source>
        <dbReference type="Pfam" id="PF06574"/>
    </source>
</evidence>
<keyword evidence="7" id="KW-0547">Nucleotide-binding</keyword>
<keyword evidence="6" id="KW-0548">Nucleotidyltransferase</keyword>
<evidence type="ECO:0000256" key="5">
    <source>
        <dbReference type="ARBA" id="ARBA00022679"/>
    </source>
</evidence>
<dbReference type="Gene3D" id="3.40.50.620">
    <property type="entry name" value="HUPs"/>
    <property type="match status" value="1"/>
</dbReference>
<dbReference type="GO" id="GO:0006747">
    <property type="term" value="P:FAD biosynthetic process"/>
    <property type="evidence" value="ECO:0007669"/>
    <property type="project" value="UniProtKB-UniPathway"/>
</dbReference>
<evidence type="ECO:0000313" key="13">
    <source>
        <dbReference type="Proteomes" id="UP000013220"/>
    </source>
</evidence>
<comment type="pathway">
    <text evidence="1">Cofactor biosynthesis; FAD biosynthesis; FAD from FMN: step 1/1.</text>
</comment>
<evidence type="ECO:0000256" key="8">
    <source>
        <dbReference type="ARBA" id="ARBA00022827"/>
    </source>
</evidence>
<keyword evidence="3" id="KW-0285">Flavoprotein</keyword>
<evidence type="ECO:0000256" key="9">
    <source>
        <dbReference type="ARBA" id="ARBA00022840"/>
    </source>
</evidence>
<keyword evidence="9" id="KW-0067">ATP-binding</keyword>
<dbReference type="AlphaFoldDB" id="N9V0N9"/>
<dbReference type="EMBL" id="AORH01000034">
    <property type="protein sequence ID" value="ENY68987.1"/>
    <property type="molecule type" value="Genomic_DNA"/>
</dbReference>
<proteinExistence type="predicted"/>
<keyword evidence="8" id="KW-0274">FAD</keyword>
<keyword evidence="4" id="KW-0288">FMN</keyword>
<comment type="caution">
    <text evidence="12">The sequence shown here is derived from an EMBL/GenBank/DDBJ whole genome shotgun (WGS) entry which is preliminary data.</text>
</comment>
<dbReference type="GO" id="GO:0009231">
    <property type="term" value="P:riboflavin biosynthetic process"/>
    <property type="evidence" value="ECO:0007669"/>
    <property type="project" value="InterPro"/>
</dbReference>
<dbReference type="InterPro" id="IPR015864">
    <property type="entry name" value="FAD_synthase"/>
</dbReference>
<dbReference type="Pfam" id="PF06574">
    <property type="entry name" value="FAD_syn"/>
    <property type="match status" value="1"/>
</dbReference>
<evidence type="ECO:0000256" key="3">
    <source>
        <dbReference type="ARBA" id="ARBA00022630"/>
    </source>
</evidence>
<evidence type="ECO:0000256" key="10">
    <source>
        <dbReference type="ARBA" id="ARBA00049494"/>
    </source>
</evidence>
<dbReference type="UniPathway" id="UPA00277">
    <property type="reaction ID" value="UER00407"/>
</dbReference>
<dbReference type="EC" id="2.7.7.2" evidence="2"/>
<keyword evidence="5" id="KW-0808">Transferase</keyword>
<evidence type="ECO:0000256" key="2">
    <source>
        <dbReference type="ARBA" id="ARBA00012393"/>
    </source>
</evidence>